<keyword evidence="1" id="KW-0812">Transmembrane</keyword>
<feature type="transmembrane region" description="Helical" evidence="1">
    <location>
        <begin position="124"/>
        <end position="143"/>
    </location>
</feature>
<keyword evidence="3" id="KW-1185">Reference proteome</keyword>
<keyword evidence="1" id="KW-0472">Membrane</keyword>
<feature type="transmembrane region" description="Helical" evidence="1">
    <location>
        <begin position="81"/>
        <end position="103"/>
    </location>
</feature>
<evidence type="ECO:0008006" key="4">
    <source>
        <dbReference type="Google" id="ProtNLM"/>
    </source>
</evidence>
<proteinExistence type="predicted"/>
<dbReference type="Proteomes" id="UP001189757">
    <property type="component" value="Unassembled WGS sequence"/>
</dbReference>
<protein>
    <recommendedName>
        <fullName evidence="4">Transmembrane protein</fullName>
    </recommendedName>
</protein>
<evidence type="ECO:0000313" key="2">
    <source>
        <dbReference type="EMBL" id="CAJ0815332.1"/>
    </source>
</evidence>
<organism evidence="2 3">
    <name type="scientific">Ralstonia flaminis</name>
    <dbReference type="NCBI Taxonomy" id="3058597"/>
    <lineage>
        <taxon>Bacteria</taxon>
        <taxon>Pseudomonadati</taxon>
        <taxon>Pseudomonadota</taxon>
        <taxon>Betaproteobacteria</taxon>
        <taxon>Burkholderiales</taxon>
        <taxon>Burkholderiaceae</taxon>
        <taxon>Ralstonia</taxon>
    </lineage>
</organism>
<reference evidence="2 3" key="1">
    <citation type="submission" date="2023-07" db="EMBL/GenBank/DDBJ databases">
        <authorList>
            <person name="Peeters C."/>
        </authorList>
    </citation>
    <scope>NUCLEOTIDE SEQUENCE [LARGE SCALE GENOMIC DNA]</scope>
    <source>
        <strain evidence="2 3">LMG 18101</strain>
    </source>
</reference>
<comment type="caution">
    <text evidence="2">The sequence shown here is derived from an EMBL/GenBank/DDBJ whole genome shotgun (WGS) entry which is preliminary data.</text>
</comment>
<name>A0ABM9K6S3_9RALS</name>
<accession>A0ABM9K6S3</accession>
<feature type="transmembrane region" description="Helical" evidence="1">
    <location>
        <begin position="50"/>
        <end position="69"/>
    </location>
</feature>
<dbReference type="EMBL" id="CATZLL010000007">
    <property type="protein sequence ID" value="CAJ0815332.1"/>
    <property type="molecule type" value="Genomic_DNA"/>
</dbReference>
<sequence length="147" mass="15827">MVTRAGVPDGDLASHLAGSVRMRLILRPLCLQNKNNMPVDWKARPARGRFVLGCIALVVIGVVCSYLGYQDGEQLRATWSRLSVGAAVTAVGLLGFLLLAFGAAARRERMLFSSAVVRSRRVRISGWVASLVIGAFVFAYVYASTGV</sequence>
<evidence type="ECO:0000256" key="1">
    <source>
        <dbReference type="SAM" id="Phobius"/>
    </source>
</evidence>
<gene>
    <name evidence="2" type="ORF">LMG18101_02551</name>
</gene>
<evidence type="ECO:0000313" key="3">
    <source>
        <dbReference type="Proteomes" id="UP001189757"/>
    </source>
</evidence>
<keyword evidence="1" id="KW-1133">Transmembrane helix</keyword>